<dbReference type="Proteomes" id="UP001332931">
    <property type="component" value="Unassembled WGS sequence"/>
</dbReference>
<organism evidence="1 2">
    <name type="scientific">Olsenella absiana</name>
    <dbReference type="NCBI Taxonomy" id="3115222"/>
    <lineage>
        <taxon>Bacteria</taxon>
        <taxon>Bacillati</taxon>
        <taxon>Actinomycetota</taxon>
        <taxon>Coriobacteriia</taxon>
        <taxon>Coriobacteriales</taxon>
        <taxon>Atopobiaceae</taxon>
        <taxon>Olsenella</taxon>
    </lineage>
</organism>
<dbReference type="InterPro" id="IPR029068">
    <property type="entry name" value="Glyas_Bleomycin-R_OHBP_Dase"/>
</dbReference>
<reference evidence="1 2" key="1">
    <citation type="submission" date="2024-01" db="EMBL/GenBank/DDBJ databases">
        <title>Description of Olsenella sp. nov., isolated from pig feces.</title>
        <authorList>
            <person name="Chang Y.-H."/>
        </authorList>
    </citation>
    <scope>NUCLEOTIDE SEQUENCE [LARGE SCALE GENOMIC DNA]</scope>
    <source>
        <strain evidence="1 2">YH-ols2223</strain>
    </source>
</reference>
<dbReference type="Gene3D" id="3.10.180.10">
    <property type="entry name" value="2,3-Dihydroxybiphenyl 1,2-Dioxygenase, domain 1"/>
    <property type="match status" value="1"/>
</dbReference>
<evidence type="ECO:0000313" key="1">
    <source>
        <dbReference type="EMBL" id="MEE6147284.1"/>
    </source>
</evidence>
<accession>A0ABU7RA31</accession>
<sequence>MDAKGENPVEKFGMYIAHIGVNAEADEDTMRIVDEFSGLLGLEHMTVAPVSEFAGDFVEVMKPGHGSGERGHIGFHVNDVEAAAKWFDEHGSKIDWDHCAKNPDGSLFLVYFEKEIAGFAIHLTAQK</sequence>
<dbReference type="EMBL" id="JAZGJQ010000003">
    <property type="protein sequence ID" value="MEE6147284.1"/>
    <property type="molecule type" value="Genomic_DNA"/>
</dbReference>
<evidence type="ECO:0000313" key="2">
    <source>
        <dbReference type="Proteomes" id="UP001332931"/>
    </source>
</evidence>
<name>A0ABU7RA31_9ACTN</name>
<proteinExistence type="predicted"/>
<keyword evidence="2" id="KW-1185">Reference proteome</keyword>
<dbReference type="SUPFAM" id="SSF54593">
    <property type="entry name" value="Glyoxalase/Bleomycin resistance protein/Dihydroxybiphenyl dioxygenase"/>
    <property type="match status" value="1"/>
</dbReference>
<dbReference type="RefSeq" id="WP_330958046.1">
    <property type="nucleotide sequence ID" value="NZ_JAZGJQ010000003.1"/>
</dbReference>
<comment type="caution">
    <text evidence="1">The sequence shown here is derived from an EMBL/GenBank/DDBJ whole genome shotgun (WGS) entry which is preliminary data.</text>
</comment>
<gene>
    <name evidence="1" type="ORF">VXJ25_04670</name>
</gene>
<protein>
    <submittedName>
        <fullName evidence="1">VOC family protein</fullName>
    </submittedName>
</protein>